<evidence type="ECO:0000256" key="9">
    <source>
        <dbReference type="ARBA" id="ARBA00054057"/>
    </source>
</evidence>
<dbReference type="Proteomes" id="UP000006727">
    <property type="component" value="Chromosome 3"/>
</dbReference>
<sequence>MRRCGAVMALPMPSSSPTCKHGILTSPEAAVAMSKVDRKIFVPDSKLAYHDAPQVIGYGATISAPHMHSYCLSLLADYLKPGSIVLDVGSGSGYLTAVFGLMVGETGHTVGVEHIPQLVERSIDAIKMTPASSLMEMGRLVVHVADGKLGWEECGPYDAIHVGAAAADLPEALVQQLKPGGRMVIPVGTDSQELMIVDKLLDGTVKKTNELGVRYVPLI</sequence>
<organism evidence="11 12">
    <name type="scientific">Physcomitrium patens</name>
    <name type="common">Spreading-leaved earth moss</name>
    <name type="synonym">Physcomitrella patens</name>
    <dbReference type="NCBI Taxonomy" id="3218"/>
    <lineage>
        <taxon>Eukaryota</taxon>
        <taxon>Viridiplantae</taxon>
        <taxon>Streptophyta</taxon>
        <taxon>Embryophyta</taxon>
        <taxon>Bryophyta</taxon>
        <taxon>Bryophytina</taxon>
        <taxon>Bryopsida</taxon>
        <taxon>Funariidae</taxon>
        <taxon>Funariales</taxon>
        <taxon>Funariaceae</taxon>
        <taxon>Physcomitrium</taxon>
    </lineage>
</organism>
<dbReference type="InParanoid" id="A0A7I4DCX3"/>
<evidence type="ECO:0000256" key="7">
    <source>
        <dbReference type="ARBA" id="ARBA00022691"/>
    </source>
</evidence>
<dbReference type="GO" id="GO:0005737">
    <property type="term" value="C:cytoplasm"/>
    <property type="evidence" value="ECO:0000318"/>
    <property type="project" value="GO_Central"/>
</dbReference>
<dbReference type="FunFam" id="3.40.50.150:FF:000235">
    <property type="entry name" value="Protein-L-isoaspartate O-methyltransferase"/>
    <property type="match status" value="1"/>
</dbReference>
<dbReference type="PANTHER" id="PTHR11579:SF0">
    <property type="entry name" value="PROTEIN-L-ISOASPARTATE(D-ASPARTATE) O-METHYLTRANSFERASE"/>
    <property type="match status" value="1"/>
</dbReference>
<evidence type="ECO:0000256" key="4">
    <source>
        <dbReference type="ARBA" id="ARBA00022490"/>
    </source>
</evidence>
<keyword evidence="6 10" id="KW-0808">Transferase</keyword>
<reference evidence="11 12" key="2">
    <citation type="journal article" date="2018" name="Plant J.">
        <title>The Physcomitrella patens chromosome-scale assembly reveals moss genome structure and evolution.</title>
        <authorList>
            <person name="Lang D."/>
            <person name="Ullrich K.K."/>
            <person name="Murat F."/>
            <person name="Fuchs J."/>
            <person name="Jenkins J."/>
            <person name="Haas F.B."/>
            <person name="Piednoel M."/>
            <person name="Gundlach H."/>
            <person name="Van Bel M."/>
            <person name="Meyberg R."/>
            <person name="Vives C."/>
            <person name="Morata J."/>
            <person name="Symeonidi A."/>
            <person name="Hiss M."/>
            <person name="Muchero W."/>
            <person name="Kamisugi Y."/>
            <person name="Saleh O."/>
            <person name="Blanc G."/>
            <person name="Decker E.L."/>
            <person name="van Gessel N."/>
            <person name="Grimwood J."/>
            <person name="Hayes R.D."/>
            <person name="Graham S.W."/>
            <person name="Gunter L.E."/>
            <person name="McDaniel S.F."/>
            <person name="Hoernstein S.N.W."/>
            <person name="Larsson A."/>
            <person name="Li F.W."/>
            <person name="Perroud P.F."/>
            <person name="Phillips J."/>
            <person name="Ranjan P."/>
            <person name="Rokshar D.S."/>
            <person name="Rothfels C.J."/>
            <person name="Schneider L."/>
            <person name="Shu S."/>
            <person name="Stevenson D.W."/>
            <person name="Thummler F."/>
            <person name="Tillich M."/>
            <person name="Villarreal Aguilar J.C."/>
            <person name="Widiez T."/>
            <person name="Wong G.K."/>
            <person name="Wymore A."/>
            <person name="Zhang Y."/>
            <person name="Zimmer A.D."/>
            <person name="Quatrano R.S."/>
            <person name="Mayer K.F.X."/>
            <person name="Goodstein D."/>
            <person name="Casacuberta J.M."/>
            <person name="Vandepoele K."/>
            <person name="Reski R."/>
            <person name="Cuming A.C."/>
            <person name="Tuskan G.A."/>
            <person name="Maumus F."/>
            <person name="Salse J."/>
            <person name="Schmutz J."/>
            <person name="Rensing S.A."/>
        </authorList>
    </citation>
    <scope>NUCLEOTIDE SEQUENCE [LARGE SCALE GENOMIC DNA]</scope>
    <source>
        <strain evidence="11 12">cv. Gransden 2004</strain>
    </source>
</reference>
<protein>
    <recommendedName>
        <fullName evidence="10">Protein-L-isoaspartate O-methyltransferase</fullName>
        <ecNumber evidence="10">2.1.1.77</ecNumber>
    </recommendedName>
</protein>
<evidence type="ECO:0000313" key="12">
    <source>
        <dbReference type="Proteomes" id="UP000006727"/>
    </source>
</evidence>
<evidence type="ECO:0000256" key="6">
    <source>
        <dbReference type="ARBA" id="ARBA00022679"/>
    </source>
</evidence>
<comment type="catalytic activity">
    <reaction evidence="8">
        <text>[protein]-L-isoaspartate + S-adenosyl-L-methionine = [protein]-L-isoaspartate alpha-methyl ester + S-adenosyl-L-homocysteine</text>
        <dbReference type="Rhea" id="RHEA:12705"/>
        <dbReference type="Rhea" id="RHEA-COMP:12143"/>
        <dbReference type="Rhea" id="RHEA-COMP:12144"/>
        <dbReference type="ChEBI" id="CHEBI:57856"/>
        <dbReference type="ChEBI" id="CHEBI:59789"/>
        <dbReference type="ChEBI" id="CHEBI:90596"/>
        <dbReference type="ChEBI" id="CHEBI:90598"/>
        <dbReference type="EC" id="2.1.1.77"/>
    </reaction>
    <physiologicalReaction direction="left-to-right" evidence="8">
        <dbReference type="Rhea" id="RHEA:12706"/>
    </physiologicalReaction>
</comment>
<dbReference type="Gene3D" id="3.40.50.150">
    <property type="entry name" value="Vaccinia Virus protein VP39"/>
    <property type="match status" value="1"/>
</dbReference>
<evidence type="ECO:0000256" key="8">
    <source>
        <dbReference type="ARBA" id="ARBA00035815"/>
    </source>
</evidence>
<gene>
    <name evidence="11" type="primary">LOC112280471</name>
</gene>
<accession>A0A7I4DCX3</accession>
<dbReference type="InterPro" id="IPR000682">
    <property type="entry name" value="PCMT"/>
</dbReference>
<keyword evidence="4" id="KW-0963">Cytoplasm</keyword>
<proteinExistence type="inferred from homology"/>
<evidence type="ECO:0000313" key="11">
    <source>
        <dbReference type="EnsemblPlants" id="Pp3c3_30500V3.2"/>
    </source>
</evidence>
<comment type="function">
    <text evidence="9">Initiates the repair of damaged proteins by catalyzing methyl esterification of L-isoaspartyl and D-aspartyl residues produced by spontaneous isomerization and racemization of L-aspartyl and L-asparaginyl residues in aging peptides and proteins.</text>
</comment>
<dbReference type="NCBIfam" id="TIGR00080">
    <property type="entry name" value="pimt"/>
    <property type="match status" value="1"/>
</dbReference>
<name>A0A7I4DCX3_PHYPA</name>
<dbReference type="PROSITE" id="PS01279">
    <property type="entry name" value="PCMT"/>
    <property type="match status" value="1"/>
</dbReference>
<evidence type="ECO:0000256" key="3">
    <source>
        <dbReference type="ARBA" id="ARBA00011245"/>
    </source>
</evidence>
<evidence type="ECO:0000256" key="5">
    <source>
        <dbReference type="ARBA" id="ARBA00022603"/>
    </source>
</evidence>
<dbReference type="EC" id="2.1.1.77" evidence="10"/>
<dbReference type="GO" id="GO:0004719">
    <property type="term" value="F:protein-L-isoaspartate (D-aspartate) O-methyltransferase activity"/>
    <property type="evidence" value="ECO:0000318"/>
    <property type="project" value="GO_Central"/>
</dbReference>
<comment type="subunit">
    <text evidence="3">Monomer.</text>
</comment>
<evidence type="ECO:0000256" key="10">
    <source>
        <dbReference type="RuleBase" id="RU003802"/>
    </source>
</evidence>
<dbReference type="GO" id="GO:0032259">
    <property type="term" value="P:methylation"/>
    <property type="evidence" value="ECO:0007669"/>
    <property type="project" value="UniProtKB-KW"/>
</dbReference>
<dbReference type="GO" id="GO:0005829">
    <property type="term" value="C:cytosol"/>
    <property type="evidence" value="ECO:0007669"/>
    <property type="project" value="UniProtKB-SubCell"/>
</dbReference>
<evidence type="ECO:0000256" key="2">
    <source>
        <dbReference type="ARBA" id="ARBA00005369"/>
    </source>
</evidence>
<dbReference type="EnsemblPlants" id="Pp3c3_30500V3.2">
    <property type="protein sequence ID" value="Pp3c3_30500V3.2"/>
    <property type="gene ID" value="Pp3c3_30500"/>
</dbReference>
<keyword evidence="7 10" id="KW-0949">S-adenosyl-L-methionine</keyword>
<dbReference type="SUPFAM" id="SSF53335">
    <property type="entry name" value="S-adenosyl-L-methionine-dependent methyltransferases"/>
    <property type="match status" value="1"/>
</dbReference>
<comment type="subcellular location">
    <subcellularLocation>
        <location evidence="1">Cytoplasm</location>
        <location evidence="1">Cytosol</location>
    </subcellularLocation>
</comment>
<dbReference type="GO" id="GO:0006950">
    <property type="term" value="P:response to stress"/>
    <property type="evidence" value="ECO:0007669"/>
    <property type="project" value="UniProtKB-ARBA"/>
</dbReference>
<dbReference type="InterPro" id="IPR029063">
    <property type="entry name" value="SAM-dependent_MTases_sf"/>
</dbReference>
<dbReference type="Pfam" id="PF01135">
    <property type="entry name" value="PCMT"/>
    <property type="match status" value="1"/>
</dbReference>
<dbReference type="Gramene" id="Pp3c3_30500V3.2">
    <property type="protein sequence ID" value="Pp3c3_30500V3.2"/>
    <property type="gene ID" value="Pp3c3_30500"/>
</dbReference>
<reference evidence="11 12" key="1">
    <citation type="journal article" date="2008" name="Science">
        <title>The Physcomitrella genome reveals evolutionary insights into the conquest of land by plants.</title>
        <authorList>
            <person name="Rensing S."/>
            <person name="Lang D."/>
            <person name="Zimmer A."/>
            <person name="Terry A."/>
            <person name="Salamov A."/>
            <person name="Shapiro H."/>
            <person name="Nishiyama T."/>
            <person name="Perroud P.-F."/>
            <person name="Lindquist E."/>
            <person name="Kamisugi Y."/>
            <person name="Tanahashi T."/>
            <person name="Sakakibara K."/>
            <person name="Fujita T."/>
            <person name="Oishi K."/>
            <person name="Shin-I T."/>
            <person name="Kuroki Y."/>
            <person name="Toyoda A."/>
            <person name="Suzuki Y."/>
            <person name="Hashimoto A."/>
            <person name="Yamaguchi K."/>
            <person name="Sugano A."/>
            <person name="Kohara Y."/>
            <person name="Fujiyama A."/>
            <person name="Anterola A."/>
            <person name="Aoki S."/>
            <person name="Ashton N."/>
            <person name="Barbazuk W.B."/>
            <person name="Barker E."/>
            <person name="Bennetzen J."/>
            <person name="Bezanilla M."/>
            <person name="Blankenship R."/>
            <person name="Cho S.H."/>
            <person name="Dutcher S."/>
            <person name="Estelle M."/>
            <person name="Fawcett J.A."/>
            <person name="Gundlach H."/>
            <person name="Hanada K."/>
            <person name="Heyl A."/>
            <person name="Hicks K.A."/>
            <person name="Hugh J."/>
            <person name="Lohr M."/>
            <person name="Mayer K."/>
            <person name="Melkozernov A."/>
            <person name="Murata T."/>
            <person name="Nelson D."/>
            <person name="Pils B."/>
            <person name="Prigge M."/>
            <person name="Reiss B."/>
            <person name="Renner T."/>
            <person name="Rombauts S."/>
            <person name="Rushton P."/>
            <person name="Sanderfoot A."/>
            <person name="Schween G."/>
            <person name="Shiu S.-H."/>
            <person name="Stueber K."/>
            <person name="Theodoulou F.L."/>
            <person name="Tu H."/>
            <person name="Van de Peer Y."/>
            <person name="Verrier P.J."/>
            <person name="Waters E."/>
            <person name="Wood A."/>
            <person name="Yang L."/>
            <person name="Cove D."/>
            <person name="Cuming A."/>
            <person name="Hasebe M."/>
            <person name="Lucas S."/>
            <person name="Mishler D.B."/>
            <person name="Reski R."/>
            <person name="Grigoriev I."/>
            <person name="Quatrano R.S."/>
            <person name="Boore J.L."/>
        </authorList>
    </citation>
    <scope>NUCLEOTIDE SEQUENCE [LARGE SCALE GENOMIC DNA]</scope>
    <source>
        <strain evidence="11 12">cv. Gransden 2004</strain>
    </source>
</reference>
<keyword evidence="12" id="KW-1185">Reference proteome</keyword>
<reference evidence="11" key="3">
    <citation type="submission" date="2020-12" db="UniProtKB">
        <authorList>
            <consortium name="EnsemblPlants"/>
        </authorList>
    </citation>
    <scope>IDENTIFICATION</scope>
</reference>
<evidence type="ECO:0000256" key="1">
    <source>
        <dbReference type="ARBA" id="ARBA00004514"/>
    </source>
</evidence>
<dbReference type="CDD" id="cd02440">
    <property type="entry name" value="AdoMet_MTases"/>
    <property type="match status" value="1"/>
</dbReference>
<keyword evidence="5 10" id="KW-0489">Methyltransferase</keyword>
<comment type="similarity">
    <text evidence="2 10">Belongs to the methyltransferase superfamily. L-isoaspartyl/D-aspartyl protein methyltransferase family.</text>
</comment>
<dbReference type="AlphaFoldDB" id="A0A7I4DCX3"/>
<dbReference type="EMBL" id="ABEU02000003">
    <property type="status" value="NOT_ANNOTATED_CDS"/>
    <property type="molecule type" value="Genomic_DNA"/>
</dbReference>
<dbReference type="PANTHER" id="PTHR11579">
    <property type="entry name" value="PROTEIN-L-ISOASPARTATE O-METHYLTRANSFERASE"/>
    <property type="match status" value="1"/>
</dbReference>